<reference evidence="2 3" key="1">
    <citation type="submission" date="2016-06" db="EMBL/GenBank/DDBJ databases">
        <authorList>
            <person name="Kjaerup R.B."/>
            <person name="Dalgaard T.S."/>
            <person name="Juul-Madsen H.R."/>
        </authorList>
    </citation>
    <scope>NUCLEOTIDE SEQUENCE [LARGE SCALE GENOMIC DNA]</scope>
</reference>
<proteinExistence type="predicted"/>
<name>A0A1X7S5N6_ZYMT9</name>
<accession>A0A1X7S5N6</accession>
<keyword evidence="3" id="KW-1185">Reference proteome</keyword>
<dbReference type="AlphaFoldDB" id="A0A1X7S5N6"/>
<gene>
    <name evidence="2" type="ORF">ZT3D7_G9886</name>
</gene>
<dbReference type="EMBL" id="LT853701">
    <property type="protein sequence ID" value="SMQ54731.1"/>
    <property type="molecule type" value="Genomic_DNA"/>
</dbReference>
<protein>
    <submittedName>
        <fullName evidence="2">Uncharacterized protein</fullName>
    </submittedName>
</protein>
<dbReference type="Proteomes" id="UP000215127">
    <property type="component" value="Chromosome 10"/>
</dbReference>
<sequence length="77" mass="8009">MQFKNLVLVLALGGSSILAVAQHYNEDDCVTCHNGCRASFGGDRVNLNNCYKGKCTTQNAGGGPCCPAGKGCFNTPP</sequence>
<feature type="signal peptide" evidence="1">
    <location>
        <begin position="1"/>
        <end position="21"/>
    </location>
</feature>
<keyword evidence="1" id="KW-0732">Signal</keyword>
<evidence type="ECO:0000313" key="2">
    <source>
        <dbReference type="EMBL" id="SMQ54731.1"/>
    </source>
</evidence>
<organism evidence="2 3">
    <name type="scientific">Zymoseptoria tritici (strain ST99CH_3D7)</name>
    <dbReference type="NCBI Taxonomy" id="1276538"/>
    <lineage>
        <taxon>Eukaryota</taxon>
        <taxon>Fungi</taxon>
        <taxon>Dikarya</taxon>
        <taxon>Ascomycota</taxon>
        <taxon>Pezizomycotina</taxon>
        <taxon>Dothideomycetes</taxon>
        <taxon>Dothideomycetidae</taxon>
        <taxon>Mycosphaerellales</taxon>
        <taxon>Mycosphaerellaceae</taxon>
        <taxon>Zymoseptoria</taxon>
    </lineage>
</organism>
<evidence type="ECO:0000256" key="1">
    <source>
        <dbReference type="SAM" id="SignalP"/>
    </source>
</evidence>
<feature type="chain" id="PRO_5013321895" evidence="1">
    <location>
        <begin position="22"/>
        <end position="77"/>
    </location>
</feature>
<evidence type="ECO:0000313" key="3">
    <source>
        <dbReference type="Proteomes" id="UP000215127"/>
    </source>
</evidence>